<protein>
    <recommendedName>
        <fullName evidence="6">Mutator family transposase</fullName>
    </recommendedName>
</protein>
<dbReference type="PANTHER" id="PTHR33217">
    <property type="entry name" value="TRANSPOSASE FOR INSERTION SEQUENCE ELEMENT IS1081"/>
    <property type="match status" value="1"/>
</dbReference>
<evidence type="ECO:0000256" key="2">
    <source>
        <dbReference type="ARBA" id="ARBA00010961"/>
    </source>
</evidence>
<dbReference type="PANTHER" id="PTHR33217:SF8">
    <property type="entry name" value="MUTATOR FAMILY TRANSPOSASE"/>
    <property type="match status" value="1"/>
</dbReference>
<dbReference type="GO" id="GO:0003677">
    <property type="term" value="F:DNA binding"/>
    <property type="evidence" value="ECO:0007669"/>
    <property type="project" value="UniProtKB-UniRule"/>
</dbReference>
<sequence length="222" mass="24710">MSQPFDFDKALKAFQSGQALTGKDGILNPLIKQLTEAAMAAELAPHLAADVEDNRKNGSSKKTIKSPTGSFELATLRDRNGTFEPQLVKEHQTTLSDEIEQKIIRLFALGMSYADISHEIEDLYAFSVSTATSSAVTDKVIPELKHWQQRPLEPVYPFVWLDAIHYKIRDDGRYVIKAVYTVLALNAKGKKDVLGWYLSESEGAIPQISVMVSPMRIFARPG</sequence>
<keyword evidence="6" id="KW-0814">Transposable element</keyword>
<accession>A0A085A7E5</accession>
<keyword evidence="8" id="KW-1185">Reference proteome</keyword>
<evidence type="ECO:0000313" key="8">
    <source>
        <dbReference type="Proteomes" id="UP000028630"/>
    </source>
</evidence>
<dbReference type="Proteomes" id="UP000028630">
    <property type="component" value="Unassembled WGS sequence"/>
</dbReference>
<comment type="similarity">
    <text evidence="2 6">Belongs to the transposase mutator family.</text>
</comment>
<dbReference type="eggNOG" id="COG3328">
    <property type="taxonomic scope" value="Bacteria"/>
</dbReference>
<name>A0A085A7E5_9ENTR</name>
<dbReference type="InterPro" id="IPR001207">
    <property type="entry name" value="Transposase_mutator"/>
</dbReference>
<dbReference type="GO" id="GO:0006313">
    <property type="term" value="P:DNA transposition"/>
    <property type="evidence" value="ECO:0007669"/>
    <property type="project" value="UniProtKB-UniRule"/>
</dbReference>
<comment type="caution">
    <text evidence="7">The sequence shown here is derived from an EMBL/GenBank/DDBJ whole genome shotgun (WGS) entry which is preliminary data.</text>
</comment>
<gene>
    <name evidence="7" type="ORF">GTGU_02657</name>
</gene>
<dbReference type="Pfam" id="PF00872">
    <property type="entry name" value="Transposase_mut"/>
    <property type="match status" value="1"/>
</dbReference>
<keyword evidence="4 6" id="KW-0238">DNA-binding</keyword>
<evidence type="ECO:0000256" key="4">
    <source>
        <dbReference type="ARBA" id="ARBA00023125"/>
    </source>
</evidence>
<dbReference type="GO" id="GO:0004803">
    <property type="term" value="F:transposase activity"/>
    <property type="evidence" value="ECO:0007669"/>
    <property type="project" value="UniProtKB-UniRule"/>
</dbReference>
<evidence type="ECO:0000313" key="7">
    <source>
        <dbReference type="EMBL" id="KFC06140.1"/>
    </source>
</evidence>
<keyword evidence="3 6" id="KW-0815">Transposition</keyword>
<organism evidence="7 8">
    <name type="scientific">Trabulsiella guamensis ATCC 49490</name>
    <dbReference type="NCBI Taxonomy" id="1005994"/>
    <lineage>
        <taxon>Bacteria</taxon>
        <taxon>Pseudomonadati</taxon>
        <taxon>Pseudomonadota</taxon>
        <taxon>Gammaproteobacteria</taxon>
        <taxon>Enterobacterales</taxon>
        <taxon>Enterobacteriaceae</taxon>
        <taxon>Trabulsiella</taxon>
    </lineage>
</organism>
<evidence type="ECO:0000256" key="5">
    <source>
        <dbReference type="ARBA" id="ARBA00023172"/>
    </source>
</evidence>
<keyword evidence="5 6" id="KW-0233">DNA recombination</keyword>
<comment type="function">
    <text evidence="1 6">Required for the transposition of the insertion element.</text>
</comment>
<evidence type="ECO:0000256" key="1">
    <source>
        <dbReference type="ARBA" id="ARBA00002190"/>
    </source>
</evidence>
<dbReference type="EMBL" id="JMTB01000085">
    <property type="protein sequence ID" value="KFC06140.1"/>
    <property type="molecule type" value="Genomic_DNA"/>
</dbReference>
<evidence type="ECO:0000256" key="6">
    <source>
        <dbReference type="RuleBase" id="RU365089"/>
    </source>
</evidence>
<reference evidence="8" key="1">
    <citation type="submission" date="2014-05" db="EMBL/GenBank/DDBJ databases">
        <title>ATOL: Assembling a taxonomically balanced genome-scale reconstruction of the evolutionary history of the Enterobacteriaceae.</title>
        <authorList>
            <person name="Plunkett G. III"/>
            <person name="Neeno-Eckwall E.C."/>
            <person name="Glasner J.D."/>
            <person name="Perna N.T."/>
        </authorList>
    </citation>
    <scope>NUCLEOTIDE SEQUENCE [LARGE SCALE GENOMIC DNA]</scope>
    <source>
        <strain evidence="8">ATCC 49490</strain>
    </source>
</reference>
<dbReference type="AlphaFoldDB" id="A0A085A7E5"/>
<proteinExistence type="inferred from homology"/>
<evidence type="ECO:0000256" key="3">
    <source>
        <dbReference type="ARBA" id="ARBA00022578"/>
    </source>
</evidence>